<proteinExistence type="predicted"/>
<accession>A0ACC3TBC8</accession>
<sequence>MGTLARTGRCLVVGGALACIFVLSLASATTTTTLAPLSQILQTESVPPDVLSIFTHYFPSSLLTDYSAVSHELSILMDSTGVTIYGGPTGYATSTETYSESSTDQYGGYSTSSAATPTAVTTTASATTASQSTLSSSVSAAISPTTSTAASAITTSASRTTTSQSTSTTTTAGAARFVGSPSCLGVILAISVACLFGTLV</sequence>
<comment type="caution">
    <text evidence="1">The sequence shown here is derived from an EMBL/GenBank/DDBJ whole genome shotgun (WGS) entry which is preliminary data.</text>
</comment>
<gene>
    <name evidence="1" type="ORF">V1525DRAFT_2163</name>
</gene>
<dbReference type="EMBL" id="MU971335">
    <property type="protein sequence ID" value="KAK9241202.1"/>
    <property type="molecule type" value="Genomic_DNA"/>
</dbReference>
<name>A0ACC3TBC8_LIPKO</name>
<evidence type="ECO:0000313" key="2">
    <source>
        <dbReference type="Proteomes" id="UP001433508"/>
    </source>
</evidence>
<protein>
    <submittedName>
        <fullName evidence="1">Uncharacterized protein</fullName>
    </submittedName>
</protein>
<reference evidence="2" key="1">
    <citation type="journal article" date="2024" name="Front. Bioeng. Biotechnol.">
        <title>Genome-scale model development and genomic sequencing of the oleaginous clade Lipomyces.</title>
        <authorList>
            <person name="Czajka J.J."/>
            <person name="Han Y."/>
            <person name="Kim J."/>
            <person name="Mondo S.J."/>
            <person name="Hofstad B.A."/>
            <person name="Robles A."/>
            <person name="Haridas S."/>
            <person name="Riley R."/>
            <person name="LaButti K."/>
            <person name="Pangilinan J."/>
            <person name="Andreopoulos W."/>
            <person name="Lipzen A."/>
            <person name="Yan J."/>
            <person name="Wang M."/>
            <person name="Ng V."/>
            <person name="Grigoriev I.V."/>
            <person name="Spatafora J.W."/>
            <person name="Magnuson J.K."/>
            <person name="Baker S.E."/>
            <person name="Pomraning K.R."/>
        </authorList>
    </citation>
    <scope>NUCLEOTIDE SEQUENCE [LARGE SCALE GENOMIC DNA]</scope>
    <source>
        <strain evidence="2">CBS 7786</strain>
    </source>
</reference>
<organism evidence="1 2">
    <name type="scientific">Lipomyces kononenkoae</name>
    <name type="common">Yeast</name>
    <dbReference type="NCBI Taxonomy" id="34357"/>
    <lineage>
        <taxon>Eukaryota</taxon>
        <taxon>Fungi</taxon>
        <taxon>Dikarya</taxon>
        <taxon>Ascomycota</taxon>
        <taxon>Saccharomycotina</taxon>
        <taxon>Lipomycetes</taxon>
        <taxon>Lipomycetales</taxon>
        <taxon>Lipomycetaceae</taxon>
        <taxon>Lipomyces</taxon>
    </lineage>
</organism>
<evidence type="ECO:0000313" key="1">
    <source>
        <dbReference type="EMBL" id="KAK9241202.1"/>
    </source>
</evidence>
<dbReference type="Proteomes" id="UP001433508">
    <property type="component" value="Unassembled WGS sequence"/>
</dbReference>
<keyword evidence="2" id="KW-1185">Reference proteome</keyword>